<dbReference type="EMBL" id="JABBNT010000007">
    <property type="protein sequence ID" value="NMM46631.1"/>
    <property type="molecule type" value="Genomic_DNA"/>
</dbReference>
<dbReference type="Pfam" id="PF13411">
    <property type="entry name" value="MerR_1"/>
    <property type="match status" value="1"/>
</dbReference>
<name>A0A7Y0E3N7_9PROT</name>
<comment type="caution">
    <text evidence="3">The sequence shown here is derived from an EMBL/GenBank/DDBJ whole genome shotgun (WGS) entry which is preliminary data.</text>
</comment>
<dbReference type="InterPro" id="IPR047057">
    <property type="entry name" value="MerR_fam"/>
</dbReference>
<dbReference type="PROSITE" id="PS50937">
    <property type="entry name" value="HTH_MERR_2"/>
    <property type="match status" value="1"/>
</dbReference>
<dbReference type="PANTHER" id="PTHR30204:SF58">
    <property type="entry name" value="HTH-TYPE TRANSCRIPTIONAL REGULATOR YFMP"/>
    <property type="match status" value="1"/>
</dbReference>
<keyword evidence="4" id="KW-1185">Reference proteome</keyword>
<proteinExistence type="predicted"/>
<dbReference type="RefSeq" id="WP_169627027.1">
    <property type="nucleotide sequence ID" value="NZ_JABBNT010000007.1"/>
</dbReference>
<dbReference type="SMART" id="SM00422">
    <property type="entry name" value="HTH_MERR"/>
    <property type="match status" value="1"/>
</dbReference>
<evidence type="ECO:0000259" key="2">
    <source>
        <dbReference type="PROSITE" id="PS50937"/>
    </source>
</evidence>
<evidence type="ECO:0000313" key="3">
    <source>
        <dbReference type="EMBL" id="NMM46631.1"/>
    </source>
</evidence>
<dbReference type="AlphaFoldDB" id="A0A7Y0E3N7"/>
<gene>
    <name evidence="3" type="ORF">HH303_19225</name>
</gene>
<dbReference type="GO" id="GO:0003700">
    <property type="term" value="F:DNA-binding transcription factor activity"/>
    <property type="evidence" value="ECO:0007669"/>
    <property type="project" value="InterPro"/>
</dbReference>
<sequence length="133" mass="15496">MTDKAVSTIAELARDFGVTARTIRFYEAEGMISPERQGSQRLYHPRDRVRLKLILRGKRLGFSLAEIREIIDLYDSAPGERGQLDFFLDMIEKRRVDLEQKRRDIDLTLSELAEVERNCRNRLSELAKGREQA</sequence>
<evidence type="ECO:0000313" key="4">
    <source>
        <dbReference type="Proteomes" id="UP000539372"/>
    </source>
</evidence>
<protein>
    <submittedName>
        <fullName evidence="3">MerR family DNA-binding transcriptional regulator</fullName>
    </submittedName>
</protein>
<reference evidence="3 4" key="1">
    <citation type="submission" date="2020-04" db="EMBL/GenBank/DDBJ databases">
        <title>Rhodospirillaceae bacterium KN72 isolated from deep sea.</title>
        <authorList>
            <person name="Zhang D.-C."/>
        </authorList>
    </citation>
    <scope>NUCLEOTIDE SEQUENCE [LARGE SCALE GENOMIC DNA]</scope>
    <source>
        <strain evidence="3 4">KN72</strain>
    </source>
</reference>
<dbReference type="CDD" id="cd04776">
    <property type="entry name" value="HTH_GnyR"/>
    <property type="match status" value="1"/>
</dbReference>
<dbReference type="GO" id="GO:0003677">
    <property type="term" value="F:DNA binding"/>
    <property type="evidence" value="ECO:0007669"/>
    <property type="project" value="UniProtKB-KW"/>
</dbReference>
<organism evidence="3 4">
    <name type="scientific">Pacificispira spongiicola</name>
    <dbReference type="NCBI Taxonomy" id="2729598"/>
    <lineage>
        <taxon>Bacteria</taxon>
        <taxon>Pseudomonadati</taxon>
        <taxon>Pseudomonadota</taxon>
        <taxon>Alphaproteobacteria</taxon>
        <taxon>Rhodospirillales</taxon>
        <taxon>Rhodospirillaceae</taxon>
        <taxon>Pacificispira</taxon>
    </lineage>
</organism>
<dbReference type="InterPro" id="IPR000551">
    <property type="entry name" value="MerR-type_HTH_dom"/>
</dbReference>
<dbReference type="SUPFAM" id="SSF46955">
    <property type="entry name" value="Putative DNA-binding domain"/>
    <property type="match status" value="1"/>
</dbReference>
<feature type="domain" description="HTH merR-type" evidence="2">
    <location>
        <begin position="8"/>
        <end position="73"/>
    </location>
</feature>
<dbReference type="Gene3D" id="1.10.1660.10">
    <property type="match status" value="1"/>
</dbReference>
<dbReference type="PANTHER" id="PTHR30204">
    <property type="entry name" value="REDOX-CYCLING DRUG-SENSING TRANSCRIPTIONAL ACTIVATOR SOXR"/>
    <property type="match status" value="1"/>
</dbReference>
<dbReference type="InterPro" id="IPR009061">
    <property type="entry name" value="DNA-bd_dom_put_sf"/>
</dbReference>
<dbReference type="Proteomes" id="UP000539372">
    <property type="component" value="Unassembled WGS sequence"/>
</dbReference>
<evidence type="ECO:0000256" key="1">
    <source>
        <dbReference type="ARBA" id="ARBA00023125"/>
    </source>
</evidence>
<accession>A0A7Y0E3N7</accession>
<keyword evidence="1 3" id="KW-0238">DNA-binding</keyword>